<dbReference type="RefSeq" id="WP_317966053.1">
    <property type="nucleotide sequence ID" value="NZ_CP129118.1"/>
</dbReference>
<proteinExistence type="predicted"/>
<evidence type="ECO:0000313" key="2">
    <source>
        <dbReference type="Proteomes" id="UP001303902"/>
    </source>
</evidence>
<reference evidence="1 2" key="1">
    <citation type="submission" date="2023-06" db="EMBL/GenBank/DDBJ databases">
        <title>Sporosarcina sp. nov., isolated from Korean tranditional fermented seafood 'Jeotgal'.</title>
        <authorList>
            <person name="Yang A.I."/>
            <person name="Shin N.-R."/>
        </authorList>
    </citation>
    <scope>NUCLEOTIDE SEQUENCE [LARGE SCALE GENOMIC DNA]</scope>
    <source>
        <strain evidence="1 2">T2O-4</strain>
    </source>
</reference>
<organism evidence="1 2">
    <name type="scientific">Sporosarcina oncorhynchi</name>
    <dbReference type="NCBI Taxonomy" id="3056444"/>
    <lineage>
        <taxon>Bacteria</taxon>
        <taxon>Bacillati</taxon>
        <taxon>Bacillota</taxon>
        <taxon>Bacilli</taxon>
        <taxon>Bacillales</taxon>
        <taxon>Caryophanaceae</taxon>
        <taxon>Sporosarcina</taxon>
    </lineage>
</organism>
<name>A0ABZ0L3G2_9BACL</name>
<sequence length="334" mass="39320">MVGRNDKCPCGSGKKYKKCCESKQTITIEEVTTEELERVLQTFYEEYPERKDLQEYLDIANGWKRELKTYYMEEMIEAIVMDEFFFNHRPDIWQGYLEKQKKKILRPSVLRVLDDWQEPRAFIGEVIDVDDASMTVRMILTDEVIKLRRESEKPVPVGVHVYCFILPDGTRNEEQYLAVSSLIFFPTDHKQVFADFVNLFKEHKGQAVQLFMKDQALTFWKMLGEDHYEGGEFTNFEAGVLLSILEFLERQNIQSEELVEFVEDFLVEQQPNARKEVAIAAGAIRFGQEKGFYEPLDMTLKDIAEWFEVSPSSMNKYYKELLEYDEQKSELTTQ</sequence>
<dbReference type="EMBL" id="CP129118">
    <property type="protein sequence ID" value="WOV86658.1"/>
    <property type="molecule type" value="Genomic_DNA"/>
</dbReference>
<dbReference type="InterPro" id="IPR004027">
    <property type="entry name" value="SEC_C_motif"/>
</dbReference>
<evidence type="ECO:0000313" key="1">
    <source>
        <dbReference type="EMBL" id="WOV86658.1"/>
    </source>
</evidence>
<dbReference type="Proteomes" id="UP001303902">
    <property type="component" value="Chromosome"/>
</dbReference>
<dbReference type="Gene3D" id="3.10.450.50">
    <property type="match status" value="1"/>
</dbReference>
<keyword evidence="2" id="KW-1185">Reference proteome</keyword>
<protein>
    <submittedName>
        <fullName evidence="1">SEC-C domain-containing protein</fullName>
    </submittedName>
</protein>
<gene>
    <name evidence="1" type="ORF">QWT69_12295</name>
</gene>
<accession>A0ABZ0L3G2</accession>
<dbReference type="SUPFAM" id="SSF103642">
    <property type="entry name" value="Sec-C motif"/>
    <property type="match status" value="1"/>
</dbReference>
<dbReference type="Pfam" id="PF02810">
    <property type="entry name" value="SEC-C"/>
    <property type="match status" value="1"/>
</dbReference>